<dbReference type="EMBL" id="JBCEWA010000004">
    <property type="protein sequence ID" value="MEL5988056.1"/>
    <property type="molecule type" value="Genomic_DNA"/>
</dbReference>
<dbReference type="CDD" id="cd00564">
    <property type="entry name" value="TMP_TenI"/>
    <property type="match status" value="1"/>
</dbReference>
<dbReference type="PANTHER" id="PTHR20857:SF22">
    <property type="entry name" value="THIAZOLE TAUTOMERASE"/>
    <property type="match status" value="1"/>
</dbReference>
<dbReference type="InterPro" id="IPR013785">
    <property type="entry name" value="Aldolase_TIM"/>
</dbReference>
<dbReference type="InterPro" id="IPR022998">
    <property type="entry name" value="ThiamineP_synth_TenI"/>
</dbReference>
<evidence type="ECO:0000256" key="2">
    <source>
        <dbReference type="ARBA" id="ARBA00022977"/>
    </source>
</evidence>
<keyword evidence="5" id="KW-1185">Reference proteome</keyword>
<evidence type="ECO:0000313" key="4">
    <source>
        <dbReference type="EMBL" id="MEL5988056.1"/>
    </source>
</evidence>
<organism evidence="4 5">
    <name type="scientific">Kurthia gibsonii</name>
    <dbReference type="NCBI Taxonomy" id="33946"/>
    <lineage>
        <taxon>Bacteria</taxon>
        <taxon>Bacillati</taxon>
        <taxon>Bacillota</taxon>
        <taxon>Bacilli</taxon>
        <taxon>Bacillales</taxon>
        <taxon>Caryophanaceae</taxon>
        <taxon>Kurthia</taxon>
    </lineage>
</organism>
<evidence type="ECO:0000313" key="5">
    <source>
        <dbReference type="Proteomes" id="UP001398420"/>
    </source>
</evidence>
<dbReference type="Proteomes" id="UP001398420">
    <property type="component" value="Unassembled WGS sequence"/>
</dbReference>
<comment type="caution">
    <text evidence="4">The sequence shown here is derived from an EMBL/GenBank/DDBJ whole genome shotgun (WGS) entry which is preliminary data.</text>
</comment>
<feature type="domain" description="Thiamine phosphate synthase/TenI" evidence="3">
    <location>
        <begin position="9"/>
        <end position="161"/>
    </location>
</feature>
<dbReference type="RefSeq" id="WP_336663886.1">
    <property type="nucleotide sequence ID" value="NZ_JBBCRB010000006.1"/>
</dbReference>
<reference evidence="4 5" key="1">
    <citation type="submission" date="2024-04" db="EMBL/GenBank/DDBJ databases">
        <authorList>
            <person name="Wu Y.S."/>
            <person name="Zhang L."/>
        </authorList>
    </citation>
    <scope>NUCLEOTIDE SEQUENCE [LARGE SCALE GENOMIC DNA]</scope>
    <source>
        <strain evidence="4 5">KG-01</strain>
    </source>
</reference>
<dbReference type="InterPro" id="IPR036206">
    <property type="entry name" value="ThiamineP_synth_sf"/>
</dbReference>
<proteinExistence type="predicted"/>
<name>A0ABU9LNU6_9BACL</name>
<dbReference type="Pfam" id="PF02581">
    <property type="entry name" value="TMP-TENI"/>
    <property type="match status" value="1"/>
</dbReference>
<evidence type="ECO:0000256" key="1">
    <source>
        <dbReference type="ARBA" id="ARBA00004948"/>
    </source>
</evidence>
<sequence length="192" mass="22171">MKIHVLSDGKQTNEQFVKRVMHAETEIDALHFREYERTAKELYQLIDQCLQAGFPLHKMVVHDRLDVAHAHQIQTVQVGYRSLPIPVIRARFSEFSIIESVHSIEELHKSEADQCMLSPIFHTSCKKEAIPLAADILQTAKRPYIALGGITPHNVHLVKSERIAIRSGFWEAENGCDILKIYREMRENYEEL</sequence>
<keyword evidence="2" id="KW-0784">Thiamine biosynthesis</keyword>
<gene>
    <name evidence="4" type="ORF">AAF454_06460</name>
</gene>
<evidence type="ECO:0000259" key="3">
    <source>
        <dbReference type="Pfam" id="PF02581"/>
    </source>
</evidence>
<accession>A0ABU9LNU6</accession>
<dbReference type="Gene3D" id="3.20.20.70">
    <property type="entry name" value="Aldolase class I"/>
    <property type="match status" value="1"/>
</dbReference>
<dbReference type="PANTHER" id="PTHR20857">
    <property type="entry name" value="THIAMINE-PHOSPHATE PYROPHOSPHORYLASE"/>
    <property type="match status" value="1"/>
</dbReference>
<dbReference type="SUPFAM" id="SSF51391">
    <property type="entry name" value="Thiamin phosphate synthase"/>
    <property type="match status" value="1"/>
</dbReference>
<comment type="pathway">
    <text evidence="1">Cofactor biosynthesis; thiamine diphosphate biosynthesis.</text>
</comment>
<protein>
    <submittedName>
        <fullName evidence="4">Thiamine phosphate synthase</fullName>
    </submittedName>
</protein>